<gene>
    <name evidence="4" type="ORF">KVT40_004141</name>
</gene>
<dbReference type="GO" id="GO:0009277">
    <property type="term" value="C:fungal-type cell wall"/>
    <property type="evidence" value="ECO:0007669"/>
    <property type="project" value="TreeGrafter"/>
</dbReference>
<dbReference type="Gene3D" id="3.20.20.80">
    <property type="entry name" value="Glycosidases"/>
    <property type="match status" value="1"/>
</dbReference>
<dbReference type="GO" id="GO:0071966">
    <property type="term" value="P:fungal-type cell wall polysaccharide metabolic process"/>
    <property type="evidence" value="ECO:0007669"/>
    <property type="project" value="TreeGrafter"/>
</dbReference>
<feature type="signal peptide" evidence="2">
    <location>
        <begin position="1"/>
        <end position="21"/>
    </location>
</feature>
<comment type="caution">
    <text evidence="4">The sequence shown here is derived from an EMBL/GenBank/DDBJ whole genome shotgun (WGS) entry which is preliminary data.</text>
</comment>
<feature type="region of interest" description="Disordered" evidence="1">
    <location>
        <begin position="57"/>
        <end position="165"/>
    </location>
</feature>
<accession>A0A8K0L9P5</accession>
<reference evidence="4" key="1">
    <citation type="submission" date="2021-07" db="EMBL/GenBank/DDBJ databases">
        <title>Elsinoe batatas strain:CRI-CJ2 Genome sequencing and assembly.</title>
        <authorList>
            <person name="Huang L."/>
        </authorList>
    </citation>
    <scope>NUCLEOTIDE SEQUENCE</scope>
    <source>
        <strain evidence="4">CRI-CJ2</strain>
    </source>
</reference>
<keyword evidence="5" id="KW-1185">Reference proteome</keyword>
<name>A0A8K0L9P5_9PEZI</name>
<dbReference type="OrthoDB" id="5985073at2759"/>
<dbReference type="PANTHER" id="PTHR34154:SF10">
    <property type="entry name" value="ASL1-LIKE GLYCOSYL HYDROLASE CATALYTIC DOMAIN-CONTAINING PROTEIN"/>
    <property type="match status" value="1"/>
</dbReference>
<proteinExistence type="predicted"/>
<feature type="compositionally biased region" description="Low complexity" evidence="1">
    <location>
        <begin position="116"/>
        <end position="146"/>
    </location>
</feature>
<protein>
    <recommendedName>
        <fullName evidence="3">Asl1-like glycosyl hydrolase catalytic domain-containing protein</fullName>
    </recommendedName>
</protein>
<evidence type="ECO:0000256" key="2">
    <source>
        <dbReference type="SAM" id="SignalP"/>
    </source>
</evidence>
<evidence type="ECO:0000256" key="1">
    <source>
        <dbReference type="SAM" id="MobiDB-lite"/>
    </source>
</evidence>
<keyword evidence="2" id="KW-0732">Signal</keyword>
<dbReference type="Proteomes" id="UP000809789">
    <property type="component" value="Unassembled WGS sequence"/>
</dbReference>
<dbReference type="Pfam" id="PF11790">
    <property type="entry name" value="Glyco_hydro_cc"/>
    <property type="match status" value="1"/>
</dbReference>
<organism evidence="4 5">
    <name type="scientific">Elsinoe batatas</name>
    <dbReference type="NCBI Taxonomy" id="2601811"/>
    <lineage>
        <taxon>Eukaryota</taxon>
        <taxon>Fungi</taxon>
        <taxon>Dikarya</taxon>
        <taxon>Ascomycota</taxon>
        <taxon>Pezizomycotina</taxon>
        <taxon>Dothideomycetes</taxon>
        <taxon>Dothideomycetidae</taxon>
        <taxon>Myriangiales</taxon>
        <taxon>Elsinoaceae</taxon>
        <taxon>Elsinoe</taxon>
    </lineage>
</organism>
<dbReference type="SUPFAM" id="SSF51445">
    <property type="entry name" value="(Trans)glycosidases"/>
    <property type="match status" value="1"/>
</dbReference>
<evidence type="ECO:0000259" key="3">
    <source>
        <dbReference type="Pfam" id="PF11790"/>
    </source>
</evidence>
<dbReference type="InterPro" id="IPR017853">
    <property type="entry name" value="GH"/>
</dbReference>
<dbReference type="PANTHER" id="PTHR34154">
    <property type="entry name" value="ALKALI-SENSITIVE LINKAGE PROTEIN 1"/>
    <property type="match status" value="1"/>
</dbReference>
<feature type="compositionally biased region" description="Low complexity" evidence="1">
    <location>
        <begin position="98"/>
        <end position="109"/>
    </location>
</feature>
<dbReference type="InterPro" id="IPR053183">
    <property type="entry name" value="ASL1"/>
</dbReference>
<feature type="domain" description="Asl1-like glycosyl hydrolase catalytic" evidence="3">
    <location>
        <begin position="192"/>
        <end position="423"/>
    </location>
</feature>
<sequence>MLVKSWAACLLLATVGEGVLGAPTDRTPQDVAEDTVEIVQEVSVAKNIFELFAQVKAAKAAPTPKTTAAKKTSAKKTPTRKTTTTTTTKRKAKKTKTSKTTTTTTTTTTTRRRKPTTTPTTTTTTSKKAKKPAATSSLPPSSTSSPVPVASPVANARTPGKRGLAYNNPQFTNPFGTSPLPINASVPLLNTSLSSTSQVSWTYNWYMSPCTNSLTSCPTANPSLMHIPMLWSNQPALLSLWPSAVEAALARNVTHLFSFNEPDGCFTGSSCMSLSDAVSTYQSHMQPYSGRAHLGAPAVTNAGAPYGLDWLTRFMDACDGCTFDFVNVHWYSNKYAGANYFKSFINATRAVAGGRPIWVTEFALTDDEGGYTDAENESFLKEVMGWMDAQEDVAGYSFFMDTNVKGMLMGPDGMGKSSLGEVYDTWGNGTVKGGVWEGKEWSAAVGANATVVANGTASV</sequence>
<feature type="chain" id="PRO_5035441738" description="Asl1-like glycosyl hydrolase catalytic domain-containing protein" evidence="2">
    <location>
        <begin position="22"/>
        <end position="459"/>
    </location>
</feature>
<feature type="compositionally biased region" description="Low complexity" evidence="1">
    <location>
        <begin position="57"/>
        <end position="71"/>
    </location>
</feature>
<dbReference type="AlphaFoldDB" id="A0A8K0L9P5"/>
<evidence type="ECO:0000313" key="5">
    <source>
        <dbReference type="Proteomes" id="UP000809789"/>
    </source>
</evidence>
<feature type="compositionally biased region" description="Basic residues" evidence="1">
    <location>
        <begin position="88"/>
        <end position="97"/>
    </location>
</feature>
<dbReference type="InterPro" id="IPR024655">
    <property type="entry name" value="Asl1_glyco_hydro_catalytic"/>
</dbReference>
<evidence type="ECO:0000313" key="4">
    <source>
        <dbReference type="EMBL" id="KAG8628268.1"/>
    </source>
</evidence>
<dbReference type="EMBL" id="JAESVG020000004">
    <property type="protein sequence ID" value="KAG8628268.1"/>
    <property type="molecule type" value="Genomic_DNA"/>
</dbReference>